<comment type="catalytic activity">
    <reaction evidence="1">
        <text>ATP + protein L-histidine = ADP + protein N-phospho-L-histidine.</text>
        <dbReference type="EC" id="2.7.13.3"/>
    </reaction>
</comment>
<evidence type="ECO:0000259" key="12">
    <source>
        <dbReference type="Pfam" id="PF07730"/>
    </source>
</evidence>
<dbReference type="InterPro" id="IPR050482">
    <property type="entry name" value="Sensor_HK_TwoCompSys"/>
</dbReference>
<keyword evidence="15" id="KW-1185">Reference proteome</keyword>
<evidence type="ECO:0000256" key="2">
    <source>
        <dbReference type="ARBA" id="ARBA00012438"/>
    </source>
</evidence>
<evidence type="ECO:0000256" key="9">
    <source>
        <dbReference type="SAM" id="Coils"/>
    </source>
</evidence>
<protein>
    <recommendedName>
        <fullName evidence="2">histidine kinase</fullName>
        <ecNumber evidence="2">2.7.13.3</ecNumber>
    </recommendedName>
</protein>
<sequence length="487" mass="52632">MPRGRARPGPPLPVRCRRRGSLPGRCFASWVHPRKGVRMMGKPSHYMNHTLADQRTKRRASPRNSDRGLISTFLWPPRLAPMKWHRRLDAWVRSHPGRVDAIVAITAFVIFAAAPLLLGVGVSVLTGSRTSNLAKEASALFVGAALAWALSERRTHPRRALWVSVASCLVQVVVPGEPIPMNLFVPVLLYSITAYGARVDARWALAFSAIGSVLATLKFTGLTFAHDLPTYVAVLIFHVLICTVAWVAGDLTRTRRLALEAVADRARRLEQEQEQERALAAADERRRIAREMHDVVAHSLSVIIAQADGARYAAAADPEVAPRTLGTIAQTGREALREMRSLLGVLRADEDEAAPKAPAPDLARIPELVENTRRAGLSVSLTHRGEPLRPLPAGAGLTAFRAAQEALTNVLKHAGPHAAATLDLTWTSRGLTLSVTDTGRGATASDGLGRGQQGMRERAALYGGSATFGPRGGGGYAVTVFLPYQEI</sequence>
<name>A0A399JF32_9MICC</name>
<feature type="domain" description="Histidine kinase/HSP90-like ATPase" evidence="11">
    <location>
        <begin position="399"/>
        <end position="485"/>
    </location>
</feature>
<feature type="domain" description="DUF7134" evidence="13">
    <location>
        <begin position="88"/>
        <end position="256"/>
    </location>
</feature>
<evidence type="ECO:0000256" key="8">
    <source>
        <dbReference type="ARBA" id="ARBA00023012"/>
    </source>
</evidence>
<feature type="transmembrane region" description="Helical" evidence="10">
    <location>
        <begin position="204"/>
        <end position="225"/>
    </location>
</feature>
<dbReference type="InterPro" id="IPR003594">
    <property type="entry name" value="HATPase_dom"/>
</dbReference>
<evidence type="ECO:0000259" key="11">
    <source>
        <dbReference type="Pfam" id="PF02518"/>
    </source>
</evidence>
<dbReference type="GO" id="GO:0046983">
    <property type="term" value="F:protein dimerization activity"/>
    <property type="evidence" value="ECO:0007669"/>
    <property type="project" value="InterPro"/>
</dbReference>
<dbReference type="InterPro" id="IPR036890">
    <property type="entry name" value="HATPase_C_sf"/>
</dbReference>
<evidence type="ECO:0000256" key="4">
    <source>
        <dbReference type="ARBA" id="ARBA00022679"/>
    </source>
</evidence>
<dbReference type="GO" id="GO:0005524">
    <property type="term" value="F:ATP binding"/>
    <property type="evidence" value="ECO:0007669"/>
    <property type="project" value="UniProtKB-KW"/>
</dbReference>
<keyword evidence="10" id="KW-0812">Transmembrane</keyword>
<keyword evidence="4" id="KW-0808">Transferase</keyword>
<keyword evidence="9" id="KW-0175">Coiled coil</keyword>
<dbReference type="GO" id="GO:0000155">
    <property type="term" value="F:phosphorelay sensor kinase activity"/>
    <property type="evidence" value="ECO:0007669"/>
    <property type="project" value="InterPro"/>
</dbReference>
<evidence type="ECO:0000313" key="15">
    <source>
        <dbReference type="Proteomes" id="UP000265419"/>
    </source>
</evidence>
<dbReference type="CDD" id="cd16917">
    <property type="entry name" value="HATPase_UhpB-NarQ-NarX-like"/>
    <property type="match status" value="1"/>
</dbReference>
<dbReference type="Proteomes" id="UP000265419">
    <property type="component" value="Unassembled WGS sequence"/>
</dbReference>
<dbReference type="Pfam" id="PF07730">
    <property type="entry name" value="HisKA_3"/>
    <property type="match status" value="1"/>
</dbReference>
<evidence type="ECO:0000256" key="7">
    <source>
        <dbReference type="ARBA" id="ARBA00022840"/>
    </source>
</evidence>
<keyword evidence="8" id="KW-0902">Two-component regulatory system</keyword>
<keyword evidence="5" id="KW-0547">Nucleotide-binding</keyword>
<proteinExistence type="predicted"/>
<evidence type="ECO:0000313" key="14">
    <source>
        <dbReference type="EMBL" id="RII42742.1"/>
    </source>
</evidence>
<dbReference type="InterPro" id="IPR011712">
    <property type="entry name" value="Sig_transdc_His_kin_sub3_dim/P"/>
</dbReference>
<gene>
    <name evidence="14" type="ORF">DWB68_06200</name>
</gene>
<dbReference type="EMBL" id="QQXK01000009">
    <property type="protein sequence ID" value="RII42742.1"/>
    <property type="molecule type" value="Genomic_DNA"/>
</dbReference>
<dbReference type="Gene3D" id="1.20.5.1930">
    <property type="match status" value="1"/>
</dbReference>
<evidence type="ECO:0000256" key="3">
    <source>
        <dbReference type="ARBA" id="ARBA00022553"/>
    </source>
</evidence>
<organism evidence="14 15">
    <name type="scientific">Galactobacter valiniphilus</name>
    <dbReference type="NCBI Taxonomy" id="2676122"/>
    <lineage>
        <taxon>Bacteria</taxon>
        <taxon>Bacillati</taxon>
        <taxon>Actinomycetota</taxon>
        <taxon>Actinomycetes</taxon>
        <taxon>Micrococcales</taxon>
        <taxon>Micrococcaceae</taxon>
        <taxon>Galactobacter</taxon>
    </lineage>
</organism>
<dbReference type="EC" id="2.7.13.3" evidence="2"/>
<feature type="transmembrane region" description="Helical" evidence="10">
    <location>
        <begin position="101"/>
        <end position="127"/>
    </location>
</feature>
<dbReference type="PANTHER" id="PTHR24421">
    <property type="entry name" value="NITRATE/NITRITE SENSOR PROTEIN NARX-RELATED"/>
    <property type="match status" value="1"/>
</dbReference>
<keyword evidence="7" id="KW-0067">ATP-binding</keyword>
<keyword evidence="10" id="KW-1133">Transmembrane helix</keyword>
<dbReference type="Pfam" id="PF02518">
    <property type="entry name" value="HATPase_c"/>
    <property type="match status" value="1"/>
</dbReference>
<evidence type="ECO:0000256" key="1">
    <source>
        <dbReference type="ARBA" id="ARBA00000085"/>
    </source>
</evidence>
<dbReference type="Gene3D" id="3.30.565.10">
    <property type="entry name" value="Histidine kinase-like ATPase, C-terminal domain"/>
    <property type="match status" value="1"/>
</dbReference>
<dbReference type="PANTHER" id="PTHR24421:SF10">
    <property type="entry name" value="NITRATE_NITRITE SENSOR PROTEIN NARQ"/>
    <property type="match status" value="1"/>
</dbReference>
<keyword evidence="6 14" id="KW-0418">Kinase</keyword>
<dbReference type="InterPro" id="IPR055558">
    <property type="entry name" value="DUF7134"/>
</dbReference>
<dbReference type="AlphaFoldDB" id="A0A399JF32"/>
<dbReference type="Pfam" id="PF23539">
    <property type="entry name" value="DUF7134"/>
    <property type="match status" value="1"/>
</dbReference>
<dbReference type="GO" id="GO:0016020">
    <property type="term" value="C:membrane"/>
    <property type="evidence" value="ECO:0007669"/>
    <property type="project" value="InterPro"/>
</dbReference>
<reference evidence="14 15" key="1">
    <citation type="submission" date="2018-07" db="EMBL/GenBank/DDBJ databases">
        <title>Arthrobacter sp. nov., isolated from raw cow's milk with high bacterial count.</title>
        <authorList>
            <person name="Hahne J."/>
            <person name="Isele D."/>
            <person name="Lipski A."/>
        </authorList>
    </citation>
    <scope>NUCLEOTIDE SEQUENCE [LARGE SCALE GENOMIC DNA]</scope>
    <source>
        <strain evidence="14 15">JZ R-35</strain>
    </source>
</reference>
<comment type="caution">
    <text evidence="14">The sequence shown here is derived from an EMBL/GenBank/DDBJ whole genome shotgun (WGS) entry which is preliminary data.</text>
</comment>
<keyword evidence="10" id="KW-0472">Membrane</keyword>
<keyword evidence="3" id="KW-0597">Phosphoprotein</keyword>
<evidence type="ECO:0000256" key="5">
    <source>
        <dbReference type="ARBA" id="ARBA00022741"/>
    </source>
</evidence>
<evidence type="ECO:0000256" key="6">
    <source>
        <dbReference type="ARBA" id="ARBA00022777"/>
    </source>
</evidence>
<evidence type="ECO:0000259" key="13">
    <source>
        <dbReference type="Pfam" id="PF23539"/>
    </source>
</evidence>
<dbReference type="SUPFAM" id="SSF55874">
    <property type="entry name" value="ATPase domain of HSP90 chaperone/DNA topoisomerase II/histidine kinase"/>
    <property type="match status" value="1"/>
</dbReference>
<evidence type="ECO:0000256" key="10">
    <source>
        <dbReference type="SAM" id="Phobius"/>
    </source>
</evidence>
<feature type="coiled-coil region" evidence="9">
    <location>
        <begin position="256"/>
        <end position="286"/>
    </location>
</feature>
<accession>A0A399JF32</accession>
<feature type="transmembrane region" description="Helical" evidence="10">
    <location>
        <begin position="231"/>
        <end position="249"/>
    </location>
</feature>
<feature type="domain" description="Signal transduction histidine kinase subgroup 3 dimerisation and phosphoacceptor" evidence="12">
    <location>
        <begin position="284"/>
        <end position="349"/>
    </location>
</feature>